<evidence type="ECO:0000313" key="1">
    <source>
        <dbReference type="EMBL" id="AKO53360.1"/>
    </source>
</evidence>
<protein>
    <submittedName>
        <fullName evidence="1">Uncharacterized protein</fullName>
    </submittedName>
</protein>
<dbReference type="KEGG" id="mpq:ABA45_13805"/>
<keyword evidence="2" id="KW-1185">Reference proteome</keyword>
<accession>A0A0H4I6H2</accession>
<gene>
    <name evidence="1" type="ORF">ABA45_13805</name>
</gene>
<dbReference type="AlphaFoldDB" id="A0A0H4I6H2"/>
<organism evidence="1 2">
    <name type="scientific">Marinobacter psychrophilus</name>
    <dbReference type="NCBI Taxonomy" id="330734"/>
    <lineage>
        <taxon>Bacteria</taxon>
        <taxon>Pseudomonadati</taxon>
        <taxon>Pseudomonadota</taxon>
        <taxon>Gammaproteobacteria</taxon>
        <taxon>Pseudomonadales</taxon>
        <taxon>Marinobacteraceae</taxon>
        <taxon>Marinobacter</taxon>
    </lineage>
</organism>
<sequence length="65" mass="7372">MPKTKTDWINDEVVRLAESIGFVAPAKQKLVVLMYEQEHVKTLAFRIAVEIIEGIITFCEQILPG</sequence>
<dbReference type="Proteomes" id="UP000036406">
    <property type="component" value="Chromosome"/>
</dbReference>
<evidence type="ECO:0000313" key="2">
    <source>
        <dbReference type="Proteomes" id="UP000036406"/>
    </source>
</evidence>
<name>A0A0H4I6H2_9GAMM</name>
<reference evidence="1 2" key="1">
    <citation type="submission" date="2015-05" db="EMBL/GenBank/DDBJ databases">
        <title>Complete genome of Marinobacter psychrophilus strain 20041T isolated from sea-ice of the Canadian Basin.</title>
        <authorList>
            <person name="Song L."/>
            <person name="Ren L."/>
            <person name="Yu Y."/>
            <person name="Wang X."/>
        </authorList>
    </citation>
    <scope>NUCLEOTIDE SEQUENCE [LARGE SCALE GENOMIC DNA]</scope>
    <source>
        <strain evidence="1 2">20041</strain>
    </source>
</reference>
<dbReference type="EMBL" id="CP011494">
    <property type="protein sequence ID" value="AKO53360.1"/>
    <property type="molecule type" value="Genomic_DNA"/>
</dbReference>
<dbReference type="PATRIC" id="fig|330734.3.peg.2899"/>
<proteinExistence type="predicted"/>